<dbReference type="AlphaFoldDB" id="A0A382Q2Y6"/>
<dbReference type="PANTHER" id="PTHR36842">
    <property type="entry name" value="PROTEIN TOLB HOMOLOG"/>
    <property type="match status" value="1"/>
</dbReference>
<proteinExistence type="inferred from homology"/>
<gene>
    <name evidence="2" type="ORF">METZ01_LOCUS332827</name>
</gene>
<protein>
    <recommendedName>
        <fullName evidence="3">Dipeptidylpeptidase IV N-terminal domain-containing protein</fullName>
    </recommendedName>
</protein>
<organism evidence="2">
    <name type="scientific">marine metagenome</name>
    <dbReference type="NCBI Taxonomy" id="408172"/>
    <lineage>
        <taxon>unclassified sequences</taxon>
        <taxon>metagenomes</taxon>
        <taxon>ecological metagenomes</taxon>
    </lineage>
</organism>
<feature type="non-terminal residue" evidence="2">
    <location>
        <position position="85"/>
    </location>
</feature>
<dbReference type="EMBL" id="UINC01111622">
    <property type="protein sequence ID" value="SVC79973.1"/>
    <property type="molecule type" value="Genomic_DNA"/>
</dbReference>
<dbReference type="PANTHER" id="PTHR36842:SF1">
    <property type="entry name" value="PROTEIN TOLB"/>
    <property type="match status" value="1"/>
</dbReference>
<reference evidence="2" key="1">
    <citation type="submission" date="2018-05" db="EMBL/GenBank/DDBJ databases">
        <authorList>
            <person name="Lanie J.A."/>
            <person name="Ng W.-L."/>
            <person name="Kazmierczak K.M."/>
            <person name="Andrzejewski T.M."/>
            <person name="Davidsen T.M."/>
            <person name="Wayne K.J."/>
            <person name="Tettelin H."/>
            <person name="Glass J.I."/>
            <person name="Rusch D."/>
            <person name="Podicherti R."/>
            <person name="Tsui H.-C.T."/>
            <person name="Winkler M.E."/>
        </authorList>
    </citation>
    <scope>NUCLEOTIDE SEQUENCE</scope>
</reference>
<dbReference type="InterPro" id="IPR011659">
    <property type="entry name" value="WD40"/>
</dbReference>
<evidence type="ECO:0008006" key="3">
    <source>
        <dbReference type="Google" id="ProtNLM"/>
    </source>
</evidence>
<sequence>MLKPKTVCHLIILITFFSFSKISQTQITFISDRDWNNEIYAMDPNGDNLRRLTNHPAYDGQPSWSPDGRKIVFVTGRGGGGNVEI</sequence>
<dbReference type="SUPFAM" id="SSF82171">
    <property type="entry name" value="DPP6 N-terminal domain-like"/>
    <property type="match status" value="1"/>
</dbReference>
<accession>A0A382Q2Y6</accession>
<name>A0A382Q2Y6_9ZZZZ</name>
<evidence type="ECO:0000256" key="1">
    <source>
        <dbReference type="ARBA" id="ARBA00009820"/>
    </source>
</evidence>
<dbReference type="Gene3D" id="2.120.10.30">
    <property type="entry name" value="TolB, C-terminal domain"/>
    <property type="match status" value="1"/>
</dbReference>
<evidence type="ECO:0000313" key="2">
    <source>
        <dbReference type="EMBL" id="SVC79973.1"/>
    </source>
</evidence>
<dbReference type="InterPro" id="IPR011042">
    <property type="entry name" value="6-blade_b-propeller_TolB-like"/>
</dbReference>
<comment type="similarity">
    <text evidence="1">Belongs to the TolB family.</text>
</comment>
<dbReference type="Pfam" id="PF07676">
    <property type="entry name" value="PD40"/>
    <property type="match status" value="1"/>
</dbReference>